<dbReference type="InterPro" id="IPR016032">
    <property type="entry name" value="Sig_transdc_resp-reg_C-effctor"/>
</dbReference>
<dbReference type="PROSITE" id="PS50043">
    <property type="entry name" value="HTH_LUXR_2"/>
    <property type="match status" value="1"/>
</dbReference>
<dbReference type="InterPro" id="IPR036388">
    <property type="entry name" value="WH-like_DNA-bd_sf"/>
</dbReference>
<dbReference type="SMART" id="SM00421">
    <property type="entry name" value="HTH_LUXR"/>
    <property type="match status" value="1"/>
</dbReference>
<dbReference type="EMBL" id="CP042906">
    <property type="protein sequence ID" value="QEX15214.1"/>
    <property type="molecule type" value="Genomic_DNA"/>
</dbReference>
<gene>
    <name evidence="5" type="ORF">FRZ44_04940</name>
</gene>
<reference evidence="5 6" key="1">
    <citation type="submission" date="2019-08" db="EMBL/GenBank/DDBJ databases">
        <title>Hyperibacter terrae gen. nov., sp. nov. and Hyperibacter viscosus sp. nov., two new members in the family Rhodospirillaceae isolated from the rhizosphere of Hypericum perforatum.</title>
        <authorList>
            <person name="Noviana Z."/>
        </authorList>
    </citation>
    <scope>NUCLEOTIDE SEQUENCE [LARGE SCALE GENOMIC DNA]</scope>
    <source>
        <strain evidence="5 6">R5913</strain>
    </source>
</reference>
<protein>
    <recommendedName>
        <fullName evidence="4">HTH luxR-type domain-containing protein</fullName>
    </recommendedName>
</protein>
<dbReference type="RefSeq" id="WP_191908378.1">
    <property type="nucleotide sequence ID" value="NZ_CP042906.1"/>
</dbReference>
<dbReference type="GO" id="GO:0003677">
    <property type="term" value="F:DNA binding"/>
    <property type="evidence" value="ECO:0007669"/>
    <property type="project" value="UniProtKB-KW"/>
</dbReference>
<evidence type="ECO:0000256" key="2">
    <source>
        <dbReference type="ARBA" id="ARBA00023125"/>
    </source>
</evidence>
<dbReference type="Pfam" id="PF00196">
    <property type="entry name" value="GerE"/>
    <property type="match status" value="1"/>
</dbReference>
<keyword evidence="2" id="KW-0238">DNA-binding</keyword>
<dbReference type="KEGG" id="htq:FRZ44_04940"/>
<evidence type="ECO:0000256" key="3">
    <source>
        <dbReference type="ARBA" id="ARBA00023163"/>
    </source>
</evidence>
<name>A0A5J6MCX2_9PROT</name>
<dbReference type="CDD" id="cd06170">
    <property type="entry name" value="LuxR_C_like"/>
    <property type="match status" value="1"/>
</dbReference>
<dbReference type="PRINTS" id="PR00038">
    <property type="entry name" value="HTHLUXR"/>
</dbReference>
<dbReference type="Gene3D" id="3.40.50.2300">
    <property type="match status" value="1"/>
</dbReference>
<accession>A0A5J6MCX2</accession>
<dbReference type="SUPFAM" id="SSF52172">
    <property type="entry name" value="CheY-like"/>
    <property type="match status" value="1"/>
</dbReference>
<dbReference type="Proteomes" id="UP000326202">
    <property type="component" value="Chromosome"/>
</dbReference>
<dbReference type="InterPro" id="IPR000792">
    <property type="entry name" value="Tscrpt_reg_LuxR_C"/>
</dbReference>
<dbReference type="PANTHER" id="PTHR44688">
    <property type="entry name" value="DNA-BINDING TRANSCRIPTIONAL ACTIVATOR DEVR_DOSR"/>
    <property type="match status" value="1"/>
</dbReference>
<organism evidence="5 6">
    <name type="scientific">Hypericibacter terrae</name>
    <dbReference type="NCBI Taxonomy" id="2602015"/>
    <lineage>
        <taxon>Bacteria</taxon>
        <taxon>Pseudomonadati</taxon>
        <taxon>Pseudomonadota</taxon>
        <taxon>Alphaproteobacteria</taxon>
        <taxon>Rhodospirillales</taxon>
        <taxon>Dongiaceae</taxon>
        <taxon>Hypericibacter</taxon>
    </lineage>
</organism>
<sequence>MVTRSMTIHPKLVIIPVDAEMRVMSGRDLMERLTTTDDRHPAIMVTGHGDLPITVHVTKANEKHLPEEAFSHQELLANVEQAPRETPDGNNGGVADDKIAPHFGGLTVRQREVLGLVLAGQRNKDIAAILGISQRTVENHRARIMRKTGSKSLAALVRLALEAA</sequence>
<dbReference type="GO" id="GO:0006355">
    <property type="term" value="P:regulation of DNA-templated transcription"/>
    <property type="evidence" value="ECO:0007669"/>
    <property type="project" value="InterPro"/>
</dbReference>
<dbReference type="PROSITE" id="PS00622">
    <property type="entry name" value="HTH_LUXR_1"/>
    <property type="match status" value="1"/>
</dbReference>
<dbReference type="AlphaFoldDB" id="A0A5J6MCX2"/>
<dbReference type="InterPro" id="IPR011006">
    <property type="entry name" value="CheY-like_superfamily"/>
</dbReference>
<keyword evidence="1" id="KW-0805">Transcription regulation</keyword>
<evidence type="ECO:0000259" key="4">
    <source>
        <dbReference type="PROSITE" id="PS50043"/>
    </source>
</evidence>
<keyword evidence="6" id="KW-1185">Reference proteome</keyword>
<evidence type="ECO:0000313" key="5">
    <source>
        <dbReference type="EMBL" id="QEX15214.1"/>
    </source>
</evidence>
<keyword evidence="3" id="KW-0804">Transcription</keyword>
<proteinExistence type="predicted"/>
<evidence type="ECO:0000313" key="6">
    <source>
        <dbReference type="Proteomes" id="UP000326202"/>
    </source>
</evidence>
<dbReference type="PANTHER" id="PTHR44688:SF16">
    <property type="entry name" value="DNA-BINDING TRANSCRIPTIONAL ACTIVATOR DEVR_DOSR"/>
    <property type="match status" value="1"/>
</dbReference>
<dbReference type="Gene3D" id="1.10.10.10">
    <property type="entry name" value="Winged helix-like DNA-binding domain superfamily/Winged helix DNA-binding domain"/>
    <property type="match status" value="1"/>
</dbReference>
<feature type="domain" description="HTH luxR-type" evidence="4">
    <location>
        <begin position="99"/>
        <end position="164"/>
    </location>
</feature>
<dbReference type="SUPFAM" id="SSF46894">
    <property type="entry name" value="C-terminal effector domain of the bipartite response regulators"/>
    <property type="match status" value="1"/>
</dbReference>
<evidence type="ECO:0000256" key="1">
    <source>
        <dbReference type="ARBA" id="ARBA00023015"/>
    </source>
</evidence>